<sequence>MNNESQGVSFFEMIIQLEIFMVMFFFAMIGAYISYRLFSNFYKKKKYLRLLAKYGKDEIKIITFDKRGYPVMVLITDGDKRITKFI</sequence>
<keyword evidence="1" id="KW-0812">Transmembrane</keyword>
<gene>
    <name evidence="2" type="ORF">HELGO_WM3218</name>
</gene>
<keyword evidence="1" id="KW-1133">Transmembrane helix</keyword>
<dbReference type="EMBL" id="CACVAS010000047">
    <property type="protein sequence ID" value="CAA6806714.1"/>
    <property type="molecule type" value="Genomic_DNA"/>
</dbReference>
<organism evidence="2">
    <name type="scientific">uncultured Sulfurovum sp</name>
    <dbReference type="NCBI Taxonomy" id="269237"/>
    <lineage>
        <taxon>Bacteria</taxon>
        <taxon>Pseudomonadati</taxon>
        <taxon>Campylobacterota</taxon>
        <taxon>Epsilonproteobacteria</taxon>
        <taxon>Campylobacterales</taxon>
        <taxon>Sulfurovaceae</taxon>
        <taxon>Sulfurovum</taxon>
        <taxon>environmental samples</taxon>
    </lineage>
</organism>
<evidence type="ECO:0000256" key="1">
    <source>
        <dbReference type="SAM" id="Phobius"/>
    </source>
</evidence>
<name>A0A6S6SE90_9BACT</name>
<proteinExistence type="predicted"/>
<reference evidence="2" key="1">
    <citation type="submission" date="2020-01" db="EMBL/GenBank/DDBJ databases">
        <authorList>
            <person name="Meier V. D."/>
            <person name="Meier V D."/>
        </authorList>
    </citation>
    <scope>NUCLEOTIDE SEQUENCE</scope>
    <source>
        <strain evidence="2">HLG_WM_MAG_01</strain>
    </source>
</reference>
<dbReference type="AlphaFoldDB" id="A0A6S6SE90"/>
<feature type="transmembrane region" description="Helical" evidence="1">
    <location>
        <begin position="13"/>
        <end position="35"/>
    </location>
</feature>
<keyword evidence="1" id="KW-0472">Membrane</keyword>
<accession>A0A6S6SE90</accession>
<protein>
    <submittedName>
        <fullName evidence="2">Uncharacterized protein</fullName>
    </submittedName>
</protein>
<evidence type="ECO:0000313" key="2">
    <source>
        <dbReference type="EMBL" id="CAA6806714.1"/>
    </source>
</evidence>